<evidence type="ECO:0000313" key="2">
    <source>
        <dbReference type="EMBL" id="CAA9997862.1"/>
    </source>
</evidence>
<name>A0A6H5G7N3_9HEMI</name>
<gene>
    <name evidence="2" type="ORF">NTEN_LOCUS4156</name>
</gene>
<dbReference type="EMBL" id="CADCXU010006146">
    <property type="protein sequence ID" value="CAA9997862.1"/>
    <property type="molecule type" value="Genomic_DNA"/>
</dbReference>
<keyword evidence="3" id="KW-1185">Reference proteome</keyword>
<dbReference type="Proteomes" id="UP000479000">
    <property type="component" value="Unassembled WGS sequence"/>
</dbReference>
<feature type="region of interest" description="Disordered" evidence="1">
    <location>
        <begin position="106"/>
        <end position="131"/>
    </location>
</feature>
<dbReference type="AlphaFoldDB" id="A0A6H5G7N3"/>
<feature type="compositionally biased region" description="Polar residues" evidence="1">
    <location>
        <begin position="106"/>
        <end position="124"/>
    </location>
</feature>
<sequence length="216" mass="23816">MKREMANPDNGINALLNVHKVLSEDAASTLFQNNEISRIKGYIPEVTNPYRDVKIVEQGEGAELEAMGYQFVGMVPTDPTIPSMGNKAMYVTKDNGSQRYVSGATSLTSNQRKGSSAVRNQNYRKGQGPTVADGSKAVYAAARRRAQGNHSAFDPAAVQDTFMIPVFGTDGRIMDFQYEMNATNRDTLLDRNNDFAHLLGQYAGQNFDKQHSPDQN</sequence>
<protein>
    <submittedName>
        <fullName evidence="2">Uncharacterized protein</fullName>
    </submittedName>
</protein>
<reference evidence="2 3" key="1">
    <citation type="submission" date="2020-02" db="EMBL/GenBank/DDBJ databases">
        <authorList>
            <person name="Ferguson B K."/>
        </authorList>
    </citation>
    <scope>NUCLEOTIDE SEQUENCE [LARGE SCALE GENOMIC DNA]</scope>
</reference>
<accession>A0A6H5G7N3</accession>
<evidence type="ECO:0000313" key="3">
    <source>
        <dbReference type="Proteomes" id="UP000479000"/>
    </source>
</evidence>
<evidence type="ECO:0000256" key="1">
    <source>
        <dbReference type="SAM" id="MobiDB-lite"/>
    </source>
</evidence>
<proteinExistence type="predicted"/>
<feature type="non-terminal residue" evidence="2">
    <location>
        <position position="216"/>
    </location>
</feature>
<organism evidence="2 3">
    <name type="scientific">Nesidiocoris tenuis</name>
    <dbReference type="NCBI Taxonomy" id="355587"/>
    <lineage>
        <taxon>Eukaryota</taxon>
        <taxon>Metazoa</taxon>
        <taxon>Ecdysozoa</taxon>
        <taxon>Arthropoda</taxon>
        <taxon>Hexapoda</taxon>
        <taxon>Insecta</taxon>
        <taxon>Pterygota</taxon>
        <taxon>Neoptera</taxon>
        <taxon>Paraneoptera</taxon>
        <taxon>Hemiptera</taxon>
        <taxon>Heteroptera</taxon>
        <taxon>Panheteroptera</taxon>
        <taxon>Cimicomorpha</taxon>
        <taxon>Miridae</taxon>
        <taxon>Dicyphina</taxon>
        <taxon>Nesidiocoris</taxon>
    </lineage>
</organism>